<dbReference type="Proteomes" id="UP000299102">
    <property type="component" value="Unassembled WGS sequence"/>
</dbReference>
<feature type="region of interest" description="Disordered" evidence="1">
    <location>
        <begin position="1"/>
        <end position="27"/>
    </location>
</feature>
<gene>
    <name evidence="2" type="ORF">EVAR_87521_1</name>
</gene>
<sequence>MVDVLYKKEPYKEVEQSATDESDECEDDEDLETKMNDGLAVTVEPSLVNSVELNPRYSALLMKVRKVVKLFKKSPTKFDLFLQKYVKEEKALIDVGFEIKFSGNEWSILNELIVSLQPLKLAVEALCRRESTLITANTTLKFVLDKLYSQGTTLSAELAEALRTRIAERHLSEVTESVQEKIMELERDGLDDDAEPVKMTLEHNLNMELKRERRRTLIN</sequence>
<evidence type="ECO:0000313" key="2">
    <source>
        <dbReference type="EMBL" id="GBP65545.1"/>
    </source>
</evidence>
<keyword evidence="3" id="KW-1185">Reference proteome</keyword>
<reference evidence="2 3" key="1">
    <citation type="journal article" date="2019" name="Commun. Biol.">
        <title>The bagworm genome reveals a unique fibroin gene that provides high tensile strength.</title>
        <authorList>
            <person name="Kono N."/>
            <person name="Nakamura H."/>
            <person name="Ohtoshi R."/>
            <person name="Tomita M."/>
            <person name="Numata K."/>
            <person name="Arakawa K."/>
        </authorList>
    </citation>
    <scope>NUCLEOTIDE SEQUENCE [LARGE SCALE GENOMIC DNA]</scope>
</reference>
<feature type="compositionally biased region" description="Basic and acidic residues" evidence="1">
    <location>
        <begin position="1"/>
        <end position="15"/>
    </location>
</feature>
<accession>A0A4C1XTL0</accession>
<dbReference type="STRING" id="151549.A0A4C1XTL0"/>
<dbReference type="EMBL" id="BGZK01000932">
    <property type="protein sequence ID" value="GBP65545.1"/>
    <property type="molecule type" value="Genomic_DNA"/>
</dbReference>
<evidence type="ECO:0000313" key="3">
    <source>
        <dbReference type="Proteomes" id="UP000299102"/>
    </source>
</evidence>
<comment type="caution">
    <text evidence="2">The sequence shown here is derived from an EMBL/GenBank/DDBJ whole genome shotgun (WGS) entry which is preliminary data.</text>
</comment>
<feature type="compositionally biased region" description="Acidic residues" evidence="1">
    <location>
        <begin position="18"/>
        <end position="27"/>
    </location>
</feature>
<evidence type="ECO:0000256" key="1">
    <source>
        <dbReference type="SAM" id="MobiDB-lite"/>
    </source>
</evidence>
<dbReference type="OrthoDB" id="8124016at2759"/>
<organism evidence="2 3">
    <name type="scientific">Eumeta variegata</name>
    <name type="common">Bagworm moth</name>
    <name type="synonym">Eumeta japonica</name>
    <dbReference type="NCBI Taxonomy" id="151549"/>
    <lineage>
        <taxon>Eukaryota</taxon>
        <taxon>Metazoa</taxon>
        <taxon>Ecdysozoa</taxon>
        <taxon>Arthropoda</taxon>
        <taxon>Hexapoda</taxon>
        <taxon>Insecta</taxon>
        <taxon>Pterygota</taxon>
        <taxon>Neoptera</taxon>
        <taxon>Endopterygota</taxon>
        <taxon>Lepidoptera</taxon>
        <taxon>Glossata</taxon>
        <taxon>Ditrysia</taxon>
        <taxon>Tineoidea</taxon>
        <taxon>Psychidae</taxon>
        <taxon>Oiketicinae</taxon>
        <taxon>Eumeta</taxon>
    </lineage>
</organism>
<name>A0A4C1XTL0_EUMVA</name>
<proteinExistence type="predicted"/>
<dbReference type="AlphaFoldDB" id="A0A4C1XTL0"/>
<protein>
    <submittedName>
        <fullName evidence="2">Uncharacterized protein</fullName>
    </submittedName>
</protein>